<feature type="transmembrane region" description="Helical" evidence="5">
    <location>
        <begin position="86"/>
        <end position="108"/>
    </location>
</feature>
<dbReference type="InterPro" id="IPR050638">
    <property type="entry name" value="AA-Vitamin_Transporters"/>
</dbReference>
<dbReference type="PANTHER" id="PTHR32322">
    <property type="entry name" value="INNER MEMBRANE TRANSPORTER"/>
    <property type="match status" value="1"/>
</dbReference>
<evidence type="ECO:0000259" key="6">
    <source>
        <dbReference type="Pfam" id="PF00892"/>
    </source>
</evidence>
<organism evidence="7 8">
    <name type="scientific">Dongia rigui</name>
    <dbReference type="NCBI Taxonomy" id="940149"/>
    <lineage>
        <taxon>Bacteria</taxon>
        <taxon>Pseudomonadati</taxon>
        <taxon>Pseudomonadota</taxon>
        <taxon>Alphaproteobacteria</taxon>
        <taxon>Rhodospirillales</taxon>
        <taxon>Dongiaceae</taxon>
        <taxon>Dongia</taxon>
    </lineage>
</organism>
<dbReference type="PANTHER" id="PTHR32322:SF9">
    <property type="entry name" value="AMINO-ACID METABOLITE EFFLUX PUMP-RELATED"/>
    <property type="match status" value="1"/>
</dbReference>
<keyword evidence="8" id="KW-1185">Reference proteome</keyword>
<evidence type="ECO:0000256" key="1">
    <source>
        <dbReference type="ARBA" id="ARBA00004141"/>
    </source>
</evidence>
<dbReference type="SUPFAM" id="SSF103481">
    <property type="entry name" value="Multidrug resistance efflux transporter EmrE"/>
    <property type="match status" value="2"/>
</dbReference>
<feature type="transmembrane region" description="Helical" evidence="5">
    <location>
        <begin position="115"/>
        <end position="132"/>
    </location>
</feature>
<comment type="caution">
    <text evidence="7">The sequence shown here is derived from an EMBL/GenBank/DDBJ whole genome shotgun (WGS) entry which is preliminary data.</text>
</comment>
<dbReference type="Proteomes" id="UP001271769">
    <property type="component" value="Unassembled WGS sequence"/>
</dbReference>
<reference evidence="7 8" key="1">
    <citation type="journal article" date="2013" name="Antonie Van Leeuwenhoek">
        <title>Dongia rigui sp. nov., isolated from freshwater of a large wetland in Korea.</title>
        <authorList>
            <person name="Baik K.S."/>
            <person name="Hwang Y.M."/>
            <person name="Choi J.S."/>
            <person name="Kwon J."/>
            <person name="Seong C.N."/>
        </authorList>
    </citation>
    <scope>NUCLEOTIDE SEQUENCE [LARGE SCALE GENOMIC DNA]</scope>
    <source>
        <strain evidence="7 8">04SU4-P</strain>
    </source>
</reference>
<feature type="transmembrane region" description="Helical" evidence="5">
    <location>
        <begin position="30"/>
        <end position="51"/>
    </location>
</feature>
<comment type="subcellular location">
    <subcellularLocation>
        <location evidence="1">Membrane</location>
        <topology evidence="1">Multi-pass membrane protein</topology>
    </subcellularLocation>
</comment>
<dbReference type="InterPro" id="IPR037185">
    <property type="entry name" value="EmrE-like"/>
</dbReference>
<keyword evidence="2 5" id="KW-0812">Transmembrane</keyword>
<gene>
    <name evidence="7" type="ORF">SMD31_19155</name>
</gene>
<feature type="transmembrane region" description="Helical" evidence="5">
    <location>
        <begin position="168"/>
        <end position="190"/>
    </location>
</feature>
<feature type="transmembrane region" description="Helical" evidence="5">
    <location>
        <begin position="58"/>
        <end position="80"/>
    </location>
</feature>
<dbReference type="EMBL" id="JAXCLX010000004">
    <property type="protein sequence ID" value="MDY0874068.1"/>
    <property type="molecule type" value="Genomic_DNA"/>
</dbReference>
<keyword evidence="3 5" id="KW-1133">Transmembrane helix</keyword>
<feature type="transmembrane region" description="Helical" evidence="5">
    <location>
        <begin position="138"/>
        <end position="156"/>
    </location>
</feature>
<accession>A0ABU5E555</accession>
<feature type="transmembrane region" description="Helical" evidence="5">
    <location>
        <begin position="237"/>
        <end position="257"/>
    </location>
</feature>
<feature type="domain" description="EamA" evidence="6">
    <location>
        <begin position="141"/>
        <end position="280"/>
    </location>
</feature>
<dbReference type="InterPro" id="IPR000620">
    <property type="entry name" value="EamA_dom"/>
</dbReference>
<proteinExistence type="predicted"/>
<evidence type="ECO:0000256" key="5">
    <source>
        <dbReference type="SAM" id="Phobius"/>
    </source>
</evidence>
<sequence length="296" mass="31435">MKPVHIALALLVAALWGINFVAIKIGLKDFPPFLLSALRFAAVAMPMLFFVGRPCVSWRWILSIGFVLGVVKFGLLFLGMDLGMPAGLSSLVLQAQALFTVVFAMLFLGERLRTVQAIGIALAAGGLILIGIERAQETSLVGLVLVVAAACAWGYANILMKQAKAPNMLNLIIWVAVIPPLPMALLSWTFEGTERIAASLTALSWSGVLSVLYIAWASTIVAFTLWVYLLRLYSASVVAPFSLMVPIFGIAASALVLGEKLSLLEVAAGVLTLIGLLCVVRAPKTLTQVAASAARS</sequence>
<evidence type="ECO:0000256" key="4">
    <source>
        <dbReference type="ARBA" id="ARBA00023136"/>
    </source>
</evidence>
<feature type="transmembrane region" description="Helical" evidence="5">
    <location>
        <begin position="210"/>
        <end position="230"/>
    </location>
</feature>
<evidence type="ECO:0000256" key="2">
    <source>
        <dbReference type="ARBA" id="ARBA00022692"/>
    </source>
</evidence>
<feature type="transmembrane region" description="Helical" evidence="5">
    <location>
        <begin position="263"/>
        <end position="280"/>
    </location>
</feature>
<evidence type="ECO:0000313" key="8">
    <source>
        <dbReference type="Proteomes" id="UP001271769"/>
    </source>
</evidence>
<dbReference type="RefSeq" id="WP_320502543.1">
    <property type="nucleotide sequence ID" value="NZ_JAXCLX010000004.1"/>
</dbReference>
<keyword evidence="4 5" id="KW-0472">Membrane</keyword>
<protein>
    <submittedName>
        <fullName evidence="7">EamA family transporter</fullName>
    </submittedName>
</protein>
<name>A0ABU5E555_9PROT</name>
<feature type="domain" description="EamA" evidence="6">
    <location>
        <begin position="6"/>
        <end position="131"/>
    </location>
</feature>
<evidence type="ECO:0000313" key="7">
    <source>
        <dbReference type="EMBL" id="MDY0874068.1"/>
    </source>
</evidence>
<evidence type="ECO:0000256" key="3">
    <source>
        <dbReference type="ARBA" id="ARBA00022989"/>
    </source>
</evidence>
<dbReference type="Pfam" id="PF00892">
    <property type="entry name" value="EamA"/>
    <property type="match status" value="2"/>
</dbReference>